<evidence type="ECO:0000313" key="2">
    <source>
        <dbReference type="Proteomes" id="UP001148662"/>
    </source>
</evidence>
<evidence type="ECO:0000313" key="1">
    <source>
        <dbReference type="EMBL" id="KAJ3531025.1"/>
    </source>
</evidence>
<accession>A0ACC1S321</accession>
<keyword evidence="2" id="KW-1185">Reference proteome</keyword>
<name>A0ACC1S321_9APHY</name>
<reference evidence="1" key="1">
    <citation type="submission" date="2022-07" db="EMBL/GenBank/DDBJ databases">
        <title>Genome Sequence of Phlebia brevispora.</title>
        <authorList>
            <person name="Buettner E."/>
        </authorList>
    </citation>
    <scope>NUCLEOTIDE SEQUENCE</scope>
    <source>
        <strain evidence="1">MPL23</strain>
    </source>
</reference>
<gene>
    <name evidence="1" type="ORF">NM688_g7631</name>
</gene>
<comment type="caution">
    <text evidence="1">The sequence shown here is derived from an EMBL/GenBank/DDBJ whole genome shotgun (WGS) entry which is preliminary data.</text>
</comment>
<dbReference type="Proteomes" id="UP001148662">
    <property type="component" value="Unassembled WGS sequence"/>
</dbReference>
<organism evidence="1 2">
    <name type="scientific">Phlebia brevispora</name>
    <dbReference type="NCBI Taxonomy" id="194682"/>
    <lineage>
        <taxon>Eukaryota</taxon>
        <taxon>Fungi</taxon>
        <taxon>Dikarya</taxon>
        <taxon>Basidiomycota</taxon>
        <taxon>Agaricomycotina</taxon>
        <taxon>Agaricomycetes</taxon>
        <taxon>Polyporales</taxon>
        <taxon>Meruliaceae</taxon>
        <taxon>Phlebia</taxon>
    </lineage>
</organism>
<sequence length="139" mass="15012">MTETHRKHGAAIRLDGAFRNELDVLHPNVRGLGFVLDAWRAELTAAFYTAERDYASITSLVAADLYESFIEASTKMVELAKKLWGRVDAGQGSAVLCQKRALDESRMGDLDAQGQTTMSSAPTAAPPAKKARTRLSSGG</sequence>
<dbReference type="EMBL" id="JANHOG010001831">
    <property type="protein sequence ID" value="KAJ3531025.1"/>
    <property type="molecule type" value="Genomic_DNA"/>
</dbReference>
<protein>
    <submittedName>
        <fullName evidence="1">Uncharacterized protein</fullName>
    </submittedName>
</protein>
<proteinExistence type="predicted"/>